<protein>
    <submittedName>
        <fullName evidence="1">Uncharacterized protein</fullName>
    </submittedName>
</protein>
<keyword evidence="2" id="KW-1185">Reference proteome</keyword>
<reference evidence="2" key="1">
    <citation type="submission" date="2015-07" db="EMBL/GenBank/DDBJ databases">
        <title>Fjat-10036 dsm4.</title>
        <authorList>
            <person name="Liu B."/>
            <person name="Wang J."/>
            <person name="Zhu Y."/>
            <person name="Liu G."/>
            <person name="Chen Q."/>
            <person name="Chen Z."/>
            <person name="Lan J."/>
            <person name="Che J."/>
            <person name="Ge C."/>
            <person name="Shi H."/>
            <person name="Pan Z."/>
            <person name="Liu X."/>
        </authorList>
    </citation>
    <scope>NUCLEOTIDE SEQUENCE [LARGE SCALE GENOMIC DNA]</scope>
    <source>
        <strain evidence="2">DSM 4</strain>
    </source>
</reference>
<gene>
    <name evidence="1" type="ORF">AF332_12030</name>
</gene>
<name>A0A0M0GCC8_SPOGL</name>
<organism evidence="1 2">
    <name type="scientific">Sporosarcina globispora</name>
    <name type="common">Bacillus globisporus</name>
    <dbReference type="NCBI Taxonomy" id="1459"/>
    <lineage>
        <taxon>Bacteria</taxon>
        <taxon>Bacillati</taxon>
        <taxon>Bacillota</taxon>
        <taxon>Bacilli</taxon>
        <taxon>Bacillales</taxon>
        <taxon>Caryophanaceae</taxon>
        <taxon>Sporosarcina</taxon>
    </lineage>
</organism>
<dbReference type="AlphaFoldDB" id="A0A0M0GCC8"/>
<accession>A0A0M0GCC8</accession>
<dbReference type="OrthoDB" id="2897488at2"/>
<proteinExistence type="predicted"/>
<dbReference type="EMBL" id="LGUF01000007">
    <property type="protein sequence ID" value="KON87484.1"/>
    <property type="molecule type" value="Genomic_DNA"/>
</dbReference>
<evidence type="ECO:0000313" key="1">
    <source>
        <dbReference type="EMBL" id="KON87484.1"/>
    </source>
</evidence>
<dbReference type="RefSeq" id="WP_053434842.1">
    <property type="nucleotide sequence ID" value="NZ_LGUF01000007.1"/>
</dbReference>
<sequence length="65" mass="8215">MNRQVFDYNQIFYNEAIMYMENLWQRKLTDHEKHLAIEVYKFGRKVEMESYYEKNVIDWQLQMSK</sequence>
<comment type="caution">
    <text evidence="1">The sequence shown here is derived from an EMBL/GenBank/DDBJ whole genome shotgun (WGS) entry which is preliminary data.</text>
</comment>
<evidence type="ECO:0000313" key="2">
    <source>
        <dbReference type="Proteomes" id="UP000037109"/>
    </source>
</evidence>
<dbReference type="Proteomes" id="UP000037109">
    <property type="component" value="Unassembled WGS sequence"/>
</dbReference>
<dbReference type="STRING" id="1459.AF332_12030"/>
<dbReference type="PATRIC" id="fig|1459.3.peg.2595"/>